<feature type="region of interest" description="Disordered" evidence="1">
    <location>
        <begin position="1"/>
        <end position="24"/>
    </location>
</feature>
<proteinExistence type="predicted"/>
<dbReference type="EMBL" id="JAAKFY010000021">
    <property type="protein sequence ID" value="KAF3840357.1"/>
    <property type="molecule type" value="Genomic_DNA"/>
</dbReference>
<accession>A0A7J5XV06</accession>
<evidence type="ECO:0000313" key="3">
    <source>
        <dbReference type="Proteomes" id="UP000518266"/>
    </source>
</evidence>
<dbReference type="OrthoDB" id="10231377at2759"/>
<organism evidence="2 3">
    <name type="scientific">Dissostichus mawsoni</name>
    <name type="common">Antarctic cod</name>
    <dbReference type="NCBI Taxonomy" id="36200"/>
    <lineage>
        <taxon>Eukaryota</taxon>
        <taxon>Metazoa</taxon>
        <taxon>Chordata</taxon>
        <taxon>Craniata</taxon>
        <taxon>Vertebrata</taxon>
        <taxon>Euteleostomi</taxon>
        <taxon>Actinopterygii</taxon>
        <taxon>Neopterygii</taxon>
        <taxon>Teleostei</taxon>
        <taxon>Neoteleostei</taxon>
        <taxon>Acanthomorphata</taxon>
        <taxon>Eupercaria</taxon>
        <taxon>Perciformes</taxon>
        <taxon>Notothenioidei</taxon>
        <taxon>Nototheniidae</taxon>
        <taxon>Dissostichus</taxon>
    </lineage>
</organism>
<reference evidence="2 3" key="1">
    <citation type="submission" date="2020-03" db="EMBL/GenBank/DDBJ databases">
        <title>Dissostichus mawsoni Genome sequencing and assembly.</title>
        <authorList>
            <person name="Park H."/>
        </authorList>
    </citation>
    <scope>NUCLEOTIDE SEQUENCE [LARGE SCALE GENOMIC DNA]</scope>
    <source>
        <strain evidence="2">DM0001</strain>
        <tissue evidence="2">Muscle</tissue>
    </source>
</reference>
<feature type="compositionally biased region" description="Basic and acidic residues" evidence="1">
    <location>
        <begin position="10"/>
        <end position="21"/>
    </location>
</feature>
<comment type="caution">
    <text evidence="2">The sequence shown here is derived from an EMBL/GenBank/DDBJ whole genome shotgun (WGS) entry which is preliminary data.</text>
</comment>
<protein>
    <submittedName>
        <fullName evidence="2">Uncharacterized protein</fullName>
    </submittedName>
</protein>
<sequence>MADCSPAEGLTRDSHTVERSAQHIRQTPTLWNDLPLHIRQAPTLWNDLPLHIRQTPTLWNDLPLHIRQTPTLSGITQLGYGP</sequence>
<evidence type="ECO:0000256" key="1">
    <source>
        <dbReference type="SAM" id="MobiDB-lite"/>
    </source>
</evidence>
<gene>
    <name evidence="2" type="ORF">F7725_019074</name>
</gene>
<dbReference type="AlphaFoldDB" id="A0A7J5XV06"/>
<keyword evidence="3" id="KW-1185">Reference proteome</keyword>
<evidence type="ECO:0000313" key="2">
    <source>
        <dbReference type="EMBL" id="KAF3840357.1"/>
    </source>
</evidence>
<dbReference type="Proteomes" id="UP000518266">
    <property type="component" value="Unassembled WGS sequence"/>
</dbReference>
<name>A0A7J5XV06_DISMA</name>